<proteinExistence type="predicted"/>
<dbReference type="EMBL" id="JARK01001391">
    <property type="protein sequence ID" value="EYC10432.1"/>
    <property type="molecule type" value="Genomic_DNA"/>
</dbReference>
<gene>
    <name evidence="1" type="primary">Acey_s0055.g2553</name>
    <name evidence="1" type="ORF">Y032_0055g2553</name>
</gene>
<sequence length="152" mass="17034">MVGVDRGWIARTAKSCPGSSVDEAVVRHSGDQGFGSRPILCFCKYYAASPYDRKSYPTNTRSKSSPDGSVAERRIAIRPCRWFHSVGDPKLSAGSTLQLLRCSVRGSLHEVPRDLLRVVQEGFRQCFAKISETDKKVGSWVCSFEKEKFRKE</sequence>
<accession>A0A016U6G3</accession>
<dbReference type="OrthoDB" id="5917859at2759"/>
<protein>
    <submittedName>
        <fullName evidence="1">Uncharacterized protein</fullName>
    </submittedName>
</protein>
<reference evidence="2" key="1">
    <citation type="journal article" date="2015" name="Nat. Genet.">
        <title>The genome and transcriptome of the zoonotic hookworm Ancylostoma ceylanicum identify infection-specific gene families.</title>
        <authorList>
            <person name="Schwarz E.M."/>
            <person name="Hu Y."/>
            <person name="Antoshechkin I."/>
            <person name="Miller M.M."/>
            <person name="Sternberg P.W."/>
            <person name="Aroian R.V."/>
        </authorList>
    </citation>
    <scope>NUCLEOTIDE SEQUENCE</scope>
    <source>
        <strain evidence="2">HY135</strain>
    </source>
</reference>
<keyword evidence="2" id="KW-1185">Reference proteome</keyword>
<evidence type="ECO:0000313" key="1">
    <source>
        <dbReference type="EMBL" id="EYC10432.1"/>
    </source>
</evidence>
<evidence type="ECO:0000313" key="2">
    <source>
        <dbReference type="Proteomes" id="UP000024635"/>
    </source>
</evidence>
<dbReference type="AlphaFoldDB" id="A0A016U6G3"/>
<dbReference type="Proteomes" id="UP000024635">
    <property type="component" value="Unassembled WGS sequence"/>
</dbReference>
<name>A0A016U6G3_9BILA</name>
<organism evidence="1 2">
    <name type="scientific">Ancylostoma ceylanicum</name>
    <dbReference type="NCBI Taxonomy" id="53326"/>
    <lineage>
        <taxon>Eukaryota</taxon>
        <taxon>Metazoa</taxon>
        <taxon>Ecdysozoa</taxon>
        <taxon>Nematoda</taxon>
        <taxon>Chromadorea</taxon>
        <taxon>Rhabditida</taxon>
        <taxon>Rhabditina</taxon>
        <taxon>Rhabditomorpha</taxon>
        <taxon>Strongyloidea</taxon>
        <taxon>Ancylostomatidae</taxon>
        <taxon>Ancylostomatinae</taxon>
        <taxon>Ancylostoma</taxon>
    </lineage>
</organism>
<comment type="caution">
    <text evidence="1">The sequence shown here is derived from an EMBL/GenBank/DDBJ whole genome shotgun (WGS) entry which is preliminary data.</text>
</comment>